<reference evidence="2" key="1">
    <citation type="journal article" date="2023" name="Plant J.">
        <title>The genome of the king protea, Protea cynaroides.</title>
        <authorList>
            <person name="Chang J."/>
            <person name="Duong T.A."/>
            <person name="Schoeman C."/>
            <person name="Ma X."/>
            <person name="Roodt D."/>
            <person name="Barker N."/>
            <person name="Li Z."/>
            <person name="Van de Peer Y."/>
            <person name="Mizrachi E."/>
        </authorList>
    </citation>
    <scope>NUCLEOTIDE SEQUENCE</scope>
    <source>
        <tissue evidence="2">Young leaves</tissue>
    </source>
</reference>
<name>A0A9Q0L116_9MAGN</name>
<evidence type="ECO:0000313" key="2">
    <source>
        <dbReference type="EMBL" id="KAJ4980528.1"/>
    </source>
</evidence>
<gene>
    <name evidence="2" type="ORF">NE237_031365</name>
</gene>
<dbReference type="Proteomes" id="UP001141806">
    <property type="component" value="Unassembled WGS sequence"/>
</dbReference>
<dbReference type="EMBL" id="JAMYWD010000001">
    <property type="protein sequence ID" value="KAJ4980528.1"/>
    <property type="molecule type" value="Genomic_DNA"/>
</dbReference>
<protein>
    <submittedName>
        <fullName evidence="2">Uncharacterized protein</fullName>
    </submittedName>
</protein>
<feature type="compositionally biased region" description="Basic and acidic residues" evidence="1">
    <location>
        <begin position="1"/>
        <end position="10"/>
    </location>
</feature>
<sequence length="113" mass="12829">MEISMDEKRASGGRARNPASRSREATEPWEEEYTRESPNAGKGADQDDWRGGLEIRVAEEPPKQRSCSSRASKEEGLWCPCSFEQGMKKITSTVQGFLQGRFLKVKEHELLLR</sequence>
<accession>A0A9Q0L116</accession>
<dbReference type="AlphaFoldDB" id="A0A9Q0L116"/>
<keyword evidence="3" id="KW-1185">Reference proteome</keyword>
<proteinExistence type="predicted"/>
<organism evidence="2 3">
    <name type="scientific">Protea cynaroides</name>
    <dbReference type="NCBI Taxonomy" id="273540"/>
    <lineage>
        <taxon>Eukaryota</taxon>
        <taxon>Viridiplantae</taxon>
        <taxon>Streptophyta</taxon>
        <taxon>Embryophyta</taxon>
        <taxon>Tracheophyta</taxon>
        <taxon>Spermatophyta</taxon>
        <taxon>Magnoliopsida</taxon>
        <taxon>Proteales</taxon>
        <taxon>Proteaceae</taxon>
        <taxon>Protea</taxon>
    </lineage>
</organism>
<comment type="caution">
    <text evidence="2">The sequence shown here is derived from an EMBL/GenBank/DDBJ whole genome shotgun (WGS) entry which is preliminary data.</text>
</comment>
<feature type="compositionally biased region" description="Basic and acidic residues" evidence="1">
    <location>
        <begin position="44"/>
        <end position="63"/>
    </location>
</feature>
<feature type="region of interest" description="Disordered" evidence="1">
    <location>
        <begin position="1"/>
        <end position="71"/>
    </location>
</feature>
<evidence type="ECO:0000256" key="1">
    <source>
        <dbReference type="SAM" id="MobiDB-lite"/>
    </source>
</evidence>
<evidence type="ECO:0000313" key="3">
    <source>
        <dbReference type="Proteomes" id="UP001141806"/>
    </source>
</evidence>